<feature type="domain" description="HTH tetR-type" evidence="6">
    <location>
        <begin position="12"/>
        <end position="72"/>
    </location>
</feature>
<keyword evidence="4" id="KW-0804">Transcription</keyword>
<dbReference type="Proteomes" id="UP001501310">
    <property type="component" value="Unassembled WGS sequence"/>
</dbReference>
<dbReference type="InterPro" id="IPR050109">
    <property type="entry name" value="HTH-type_TetR-like_transc_reg"/>
</dbReference>
<keyword evidence="3 5" id="KW-0238">DNA-binding</keyword>
<dbReference type="PROSITE" id="PS50977">
    <property type="entry name" value="HTH_TETR_2"/>
    <property type="match status" value="1"/>
</dbReference>
<dbReference type="Gene3D" id="1.10.10.60">
    <property type="entry name" value="Homeodomain-like"/>
    <property type="match status" value="1"/>
</dbReference>
<dbReference type="EMBL" id="BAAAZD010000001">
    <property type="protein sequence ID" value="GAA3999967.1"/>
    <property type="molecule type" value="Genomic_DNA"/>
</dbReference>
<dbReference type="SUPFAM" id="SSF48498">
    <property type="entry name" value="Tetracyclin repressor-like, C-terminal domain"/>
    <property type="match status" value="1"/>
</dbReference>
<dbReference type="Pfam" id="PF00440">
    <property type="entry name" value="TetR_N"/>
    <property type="match status" value="1"/>
</dbReference>
<dbReference type="SUPFAM" id="SSF46689">
    <property type="entry name" value="Homeodomain-like"/>
    <property type="match status" value="1"/>
</dbReference>
<name>A0ABP7RNI8_9SPHN</name>
<evidence type="ECO:0000259" key="6">
    <source>
        <dbReference type="PROSITE" id="PS50977"/>
    </source>
</evidence>
<proteinExistence type="predicted"/>
<evidence type="ECO:0000313" key="8">
    <source>
        <dbReference type="Proteomes" id="UP001501310"/>
    </source>
</evidence>
<organism evidence="7 8">
    <name type="scientific">Sphingomonas humi</name>
    <dbReference type="NCBI Taxonomy" id="335630"/>
    <lineage>
        <taxon>Bacteria</taxon>
        <taxon>Pseudomonadati</taxon>
        <taxon>Pseudomonadota</taxon>
        <taxon>Alphaproteobacteria</taxon>
        <taxon>Sphingomonadales</taxon>
        <taxon>Sphingomonadaceae</taxon>
        <taxon>Sphingomonas</taxon>
    </lineage>
</organism>
<evidence type="ECO:0000256" key="4">
    <source>
        <dbReference type="ARBA" id="ARBA00023163"/>
    </source>
</evidence>
<dbReference type="InterPro" id="IPR036271">
    <property type="entry name" value="Tet_transcr_reg_TetR-rel_C_sf"/>
</dbReference>
<dbReference type="Pfam" id="PF17932">
    <property type="entry name" value="TetR_C_24"/>
    <property type="match status" value="1"/>
</dbReference>
<gene>
    <name evidence="7" type="ORF">GCM10022211_07680</name>
</gene>
<dbReference type="Gene3D" id="1.10.357.10">
    <property type="entry name" value="Tetracycline Repressor, domain 2"/>
    <property type="match status" value="1"/>
</dbReference>
<feature type="DNA-binding region" description="H-T-H motif" evidence="5">
    <location>
        <begin position="35"/>
        <end position="54"/>
    </location>
</feature>
<dbReference type="InterPro" id="IPR041490">
    <property type="entry name" value="KstR2_TetR_C"/>
</dbReference>
<keyword evidence="1" id="KW-0678">Repressor</keyword>
<reference evidence="8" key="1">
    <citation type="journal article" date="2019" name="Int. J. Syst. Evol. Microbiol.">
        <title>The Global Catalogue of Microorganisms (GCM) 10K type strain sequencing project: providing services to taxonomists for standard genome sequencing and annotation.</title>
        <authorList>
            <consortium name="The Broad Institute Genomics Platform"/>
            <consortium name="The Broad Institute Genome Sequencing Center for Infectious Disease"/>
            <person name="Wu L."/>
            <person name="Ma J."/>
        </authorList>
    </citation>
    <scope>NUCLEOTIDE SEQUENCE [LARGE SCALE GENOMIC DNA]</scope>
    <source>
        <strain evidence="8">JCM 16603</strain>
    </source>
</reference>
<evidence type="ECO:0000256" key="2">
    <source>
        <dbReference type="ARBA" id="ARBA00023015"/>
    </source>
</evidence>
<sequence length="206" mass="23759">MAREDGGSKGYRKRREEIAEAAVRVFNRLGYERASLSAVAAELEIDRASLYYYIGSKEELFDEVVRTVVERNTEIAVRIENSELAPRRKLRELIIALMNSYGHHYPLLYIYIRENLSHVSDKRSDWSQHMRTQNRKTEDSMIAIIEQGYADGSFRNVGSPRVVVYGILGMLGWTNRWFRPDRSDVSVEEIGKTFAEMVLGGLETPY</sequence>
<keyword evidence="8" id="KW-1185">Reference proteome</keyword>
<dbReference type="InterPro" id="IPR001647">
    <property type="entry name" value="HTH_TetR"/>
</dbReference>
<accession>A0ABP7RNI8</accession>
<evidence type="ECO:0000256" key="3">
    <source>
        <dbReference type="ARBA" id="ARBA00023125"/>
    </source>
</evidence>
<evidence type="ECO:0000313" key="7">
    <source>
        <dbReference type="EMBL" id="GAA3999967.1"/>
    </source>
</evidence>
<protein>
    <submittedName>
        <fullName evidence="7">TetR/AcrR family transcriptional regulator</fullName>
    </submittedName>
</protein>
<evidence type="ECO:0000256" key="5">
    <source>
        <dbReference type="PROSITE-ProRule" id="PRU00335"/>
    </source>
</evidence>
<evidence type="ECO:0000256" key="1">
    <source>
        <dbReference type="ARBA" id="ARBA00022491"/>
    </source>
</evidence>
<comment type="caution">
    <text evidence="7">The sequence shown here is derived from an EMBL/GenBank/DDBJ whole genome shotgun (WGS) entry which is preliminary data.</text>
</comment>
<dbReference type="PANTHER" id="PTHR30055:SF175">
    <property type="entry name" value="HTH-TYPE TRANSCRIPTIONAL REPRESSOR KSTR2"/>
    <property type="match status" value="1"/>
</dbReference>
<keyword evidence="2" id="KW-0805">Transcription regulation</keyword>
<dbReference type="PRINTS" id="PR00455">
    <property type="entry name" value="HTHTETR"/>
</dbReference>
<dbReference type="InterPro" id="IPR009057">
    <property type="entry name" value="Homeodomain-like_sf"/>
</dbReference>
<dbReference type="PANTHER" id="PTHR30055">
    <property type="entry name" value="HTH-TYPE TRANSCRIPTIONAL REGULATOR RUTR"/>
    <property type="match status" value="1"/>
</dbReference>